<evidence type="ECO:0000313" key="2">
    <source>
        <dbReference type="Proteomes" id="UP000595894"/>
    </source>
</evidence>
<dbReference type="AlphaFoldDB" id="A0A974S4V9"/>
<reference evidence="2" key="1">
    <citation type="submission" date="2020-09" db="EMBL/GenBank/DDBJ databases">
        <title>Sphingomonas sp., a new species isolated from pork steak.</title>
        <authorList>
            <person name="Heidler von Heilborn D."/>
        </authorList>
    </citation>
    <scope>NUCLEOTIDE SEQUENCE [LARGE SCALE GENOMIC DNA]</scope>
</reference>
<dbReference type="RefSeq" id="WP_202093936.1">
    <property type="nucleotide sequence ID" value="NZ_CP061035.1"/>
</dbReference>
<keyword evidence="2" id="KW-1185">Reference proteome</keyword>
<sequence length="79" mass="7954">MRAILILIGLAALVVVGLMSVGLLKLNASPGSLPSVHVEGGSAPKVNADVAKIVVGTENKTVAVPTLKVDRPEGNSTAQ</sequence>
<evidence type="ECO:0000313" key="1">
    <source>
        <dbReference type="EMBL" id="QQV77455.1"/>
    </source>
</evidence>
<dbReference type="EMBL" id="CP061035">
    <property type="protein sequence ID" value="QQV77455.1"/>
    <property type="molecule type" value="Genomic_DNA"/>
</dbReference>
<dbReference type="KEGG" id="sari:H5J25_01060"/>
<protein>
    <submittedName>
        <fullName evidence="1">Uncharacterized protein</fullName>
    </submittedName>
</protein>
<proteinExistence type="predicted"/>
<name>A0A974S4V9_9SPHN</name>
<gene>
    <name evidence="1" type="ORF">H5J25_01060</name>
</gene>
<accession>A0A974S4V9</accession>
<dbReference type="Proteomes" id="UP000595894">
    <property type="component" value="Chromosome"/>
</dbReference>
<organism evidence="1 2">
    <name type="scientific">Sphingomonas aliaeris</name>
    <dbReference type="NCBI Taxonomy" id="2759526"/>
    <lineage>
        <taxon>Bacteria</taxon>
        <taxon>Pseudomonadati</taxon>
        <taxon>Pseudomonadota</taxon>
        <taxon>Alphaproteobacteria</taxon>
        <taxon>Sphingomonadales</taxon>
        <taxon>Sphingomonadaceae</taxon>
        <taxon>Sphingomonas</taxon>
    </lineage>
</organism>